<dbReference type="GO" id="GO:0005886">
    <property type="term" value="C:plasma membrane"/>
    <property type="evidence" value="ECO:0007669"/>
    <property type="project" value="TreeGrafter"/>
</dbReference>
<dbReference type="Pfam" id="PF13927">
    <property type="entry name" value="Ig_3"/>
    <property type="match status" value="2"/>
</dbReference>
<dbReference type="InterPro" id="IPR007110">
    <property type="entry name" value="Ig-like_dom"/>
</dbReference>
<reference evidence="2" key="1">
    <citation type="submission" date="2023-03" db="EMBL/GenBank/DDBJ databases">
        <title>Lomoglobus Profundus gen. nov., sp. nov., a novel member of the phylum Verrucomicrobia, isolated from deep-marine sediment of South China Sea.</title>
        <authorList>
            <person name="Ahmad T."/>
            <person name="Ishaq S.E."/>
            <person name="Wang F."/>
        </authorList>
    </citation>
    <scope>NUCLEOTIDE SEQUENCE</scope>
    <source>
        <strain evidence="2">LMO-M01</strain>
    </source>
</reference>
<dbReference type="RefSeq" id="WP_330932065.1">
    <property type="nucleotide sequence ID" value="NZ_CP119075.1"/>
</dbReference>
<dbReference type="SUPFAM" id="SSF48726">
    <property type="entry name" value="Immunoglobulin"/>
    <property type="match status" value="7"/>
</dbReference>
<dbReference type="Gene3D" id="2.60.40.10">
    <property type="entry name" value="Immunoglobulins"/>
    <property type="match status" value="7"/>
</dbReference>
<evidence type="ECO:0000313" key="3">
    <source>
        <dbReference type="Proteomes" id="UP001218638"/>
    </source>
</evidence>
<proteinExistence type="predicted"/>
<evidence type="ECO:0000259" key="1">
    <source>
        <dbReference type="PROSITE" id="PS50835"/>
    </source>
</evidence>
<feature type="domain" description="Ig-like" evidence="1">
    <location>
        <begin position="1229"/>
        <end position="1311"/>
    </location>
</feature>
<protein>
    <submittedName>
        <fullName evidence="2">Immunoglobulin domain-containing protein</fullName>
    </submittedName>
</protein>
<dbReference type="PROSITE" id="PS50835">
    <property type="entry name" value="IG_LIKE"/>
    <property type="match status" value="6"/>
</dbReference>
<dbReference type="InterPro" id="IPR050958">
    <property type="entry name" value="Cell_Adh-Cytoskel_Orgn"/>
</dbReference>
<accession>A0AAF0CPA5</accession>
<dbReference type="SMART" id="SM00409">
    <property type="entry name" value="IG"/>
    <property type="match status" value="7"/>
</dbReference>
<organism evidence="2 3">
    <name type="scientific">Synoicihabitans lomoniglobus</name>
    <dbReference type="NCBI Taxonomy" id="2909285"/>
    <lineage>
        <taxon>Bacteria</taxon>
        <taxon>Pseudomonadati</taxon>
        <taxon>Verrucomicrobiota</taxon>
        <taxon>Opitutia</taxon>
        <taxon>Opitutales</taxon>
        <taxon>Opitutaceae</taxon>
        <taxon>Synoicihabitans</taxon>
    </lineage>
</organism>
<dbReference type="Pfam" id="PF17164">
    <property type="entry name" value="DUF5122"/>
    <property type="match status" value="1"/>
</dbReference>
<dbReference type="InterPro" id="IPR003599">
    <property type="entry name" value="Ig_sub"/>
</dbReference>
<sequence>MSDTSGGNEVLLVAVAGQNADQLVPLADGKGAVAVAVQAAQTVAIEASYSSNLASLSDDIFTLEWEFVEAPALSGLELSGQPSAGGDVVLTATATGGTDLSYYWFHNEQPVDGANVATLALSSLSSSDAGRYHVVAKDRGGLARSEVIEVSGPGLGPKFTTQPTGGVFNAGETIVLSAEAEGEGAVTFQWRRHGLGLEGETASSFTISPVAMRDADIYDVVVTDAAGSLASKAVRVSVSPARRLNALRFRSDRNVVVEKPGAQAEAVAAATGGGYWAAGTFSRLGDVSVGRVIKVTSEGHLDGTFAAATDFSGEIGGLIDDGEGGVWLWGNIGSYVGTSKEGELRRYNATGQLVQSVAMSSLVEGARSIRDVVQDGTGRLYILFDRESDRLMRRLSKSGAPDTAYAPPATSTINVVDIVATMDGTVFGHTNKMLRRITPAGEWDSNFAFDLGAWNFVIGMAAADMDQVVVFGNTNAHPDYVGQPLQWIRFSADGSEILGSAGAANLRGTHDDLRRVRSFWADSAGEILVSGVTMRNGFFEGKLWRIKSGGAVEVEQVLRFGNEAQRSTIKWEWYDSIFAVGADGGVLLGGAYRYVKETEAASLAVLKPDGIVVAVTDSLWSPGQVNALVPDDAGGLVVAGRFELINGKSAVSLARLDAAGTLDQEFAAFGQPLASVKTVWRDGTGRWLIMGYHEDGTTDSGITRARLLPNGMPDPDFNTYELNLGAPPVIGLSGGRTLQASYSSFGRMELNWLAEDGASETTRSASDFYRFFDLSETVDGAVVRAGLSAASVGGSLADRFHEGLSTNLMFGYGQLSPIYGYGFRRISLALGGLMTPEEDYVTFESNFAVKRDTWGRVDPSFVTAGHWSASNEHYAAAALTNGEIQLAGRIYAGASGTANSFVDTIHWARILADGSLDPAATLRDLDTSVTALLQRDDGNFYVATDGRVRLTEEMPGSELPAIVQSPQDTSAVVGEQVNFFANATGIPDPSYQWFKDSVAINDATAAMLDLGVVAVTDAGIYHVVATNASGTATSATAILTVESLGVAPIINSHPSGVAATIAPGVAHSVNFSVVATGDPVPTYQWRKNGTPIDGATASSLMLADVSIEDSGSSFDVLVSNRLGTVTSTAAVLTVTEILEAPMISIQPTGAALRFGQAFGASVVATGTAPLSYQWTKDGLAIAGATAVSIDLPFVTLVDAGIYAVTVTNLAGSVTSVGAVLSVEPASAEPVITAQPRNTSALVGATATLNVSVTGTPSPTFQWRKNGVALAGANASVLNFENVALSAAGAYDVLVTNSQGSVTSIRVRLTVSASNIAPNITSQPRDTIAATGQSTTLSVVATGVPDLTYQWMKNGFPISGATAADLMFRTVSIQDAGSYAVVVTNAEGTVTSRNARLKVLLASYQGTYFGSFGPGRGAFAIVVEADNTGFFLGFDEIANLYVSGTVTVADDGSFTLTSTTESTTAPASLGIRSPSRDLGDGILVGELPSTGRAEVVFAANIDSNGSVTGTVTGVAGLQMSAAREATGATSSVAGFYQASASGGDAVTYTIVSPAGQAIVMTKSSTGVDAGVGTASATGAVNVTTVKNNTVTATVSASSSTIAAAVTDSTGSSTSFNGGSASLIASQRLVNISSRARAGSGVYQTIAGLVITGEDSKSVLIRAVGPGLATFGVGGVLAAPKLDLFRGAEVIASNTGWDSGANSAEIAAAAGLAGAFALEADSGDAALFETLAPGAYTAIAGGADGGEGVVLIEVYDLSTPSLGQKLFNIATRAAIGTGDETCVAGFVVTGTVPKRVLLRGVGPTLGGFGLSEAIADSQIKLFRGQEEIASNDDWGTSNAAAIAAAAQVTGAFALGEGSKDAAMVISLEPGAYTLQLSGVGGATGVGLIEVYEVP</sequence>
<dbReference type="Proteomes" id="UP001218638">
    <property type="component" value="Chromosome"/>
</dbReference>
<feature type="domain" description="Ig-like" evidence="1">
    <location>
        <begin position="960"/>
        <end position="1040"/>
    </location>
</feature>
<feature type="domain" description="Ig-like" evidence="1">
    <location>
        <begin position="157"/>
        <end position="237"/>
    </location>
</feature>
<gene>
    <name evidence="2" type="ORF">PXH66_15415</name>
</gene>
<keyword evidence="3" id="KW-1185">Reference proteome</keyword>
<feature type="domain" description="Ig-like" evidence="1">
    <location>
        <begin position="71"/>
        <end position="151"/>
    </location>
</feature>
<dbReference type="InterPro" id="IPR013783">
    <property type="entry name" value="Ig-like_fold"/>
</dbReference>
<feature type="domain" description="Ig-like" evidence="1">
    <location>
        <begin position="1317"/>
        <end position="1397"/>
    </location>
</feature>
<name>A0AAF0CPA5_9BACT</name>
<dbReference type="PANTHER" id="PTHR45080">
    <property type="entry name" value="CONTACTIN 5"/>
    <property type="match status" value="1"/>
</dbReference>
<dbReference type="EMBL" id="CP119075">
    <property type="protein sequence ID" value="WED63724.1"/>
    <property type="molecule type" value="Genomic_DNA"/>
</dbReference>
<dbReference type="Gene3D" id="2.80.10.50">
    <property type="match status" value="1"/>
</dbReference>
<dbReference type="InterPro" id="IPR013431">
    <property type="entry name" value="Delta_60_rpt"/>
</dbReference>
<dbReference type="KEGG" id="slom:PXH66_15415"/>
<dbReference type="GO" id="GO:0007156">
    <property type="term" value="P:homophilic cell adhesion via plasma membrane adhesion molecules"/>
    <property type="evidence" value="ECO:0007669"/>
    <property type="project" value="TreeGrafter"/>
</dbReference>
<dbReference type="InterPro" id="IPR003598">
    <property type="entry name" value="Ig_sub2"/>
</dbReference>
<dbReference type="InterPro" id="IPR013098">
    <property type="entry name" value="Ig_I-set"/>
</dbReference>
<evidence type="ECO:0000313" key="2">
    <source>
        <dbReference type="EMBL" id="WED63724.1"/>
    </source>
</evidence>
<dbReference type="PANTHER" id="PTHR45080:SF34">
    <property type="entry name" value="MYOSIN LIGHT CHAIN KINASE, SMOOTH MUSCLE-LIKE"/>
    <property type="match status" value="1"/>
</dbReference>
<dbReference type="Pfam" id="PF07679">
    <property type="entry name" value="I-set"/>
    <property type="match status" value="2"/>
</dbReference>
<dbReference type="InterPro" id="IPR036179">
    <property type="entry name" value="Ig-like_dom_sf"/>
</dbReference>
<feature type="domain" description="Ig-like" evidence="1">
    <location>
        <begin position="1141"/>
        <end position="1221"/>
    </location>
</feature>
<dbReference type="GO" id="GO:0050808">
    <property type="term" value="P:synapse organization"/>
    <property type="evidence" value="ECO:0007669"/>
    <property type="project" value="TreeGrafter"/>
</dbReference>
<dbReference type="SMART" id="SM00408">
    <property type="entry name" value="IGc2"/>
    <property type="match status" value="6"/>
</dbReference>